<accession>A0A919BD93</accession>
<organism evidence="2 3">
    <name type="scientific">Streptomyces filamentosus</name>
    <name type="common">Streptomyces roseosporus</name>
    <dbReference type="NCBI Taxonomy" id="67294"/>
    <lineage>
        <taxon>Bacteria</taxon>
        <taxon>Bacillati</taxon>
        <taxon>Actinomycetota</taxon>
        <taxon>Actinomycetes</taxon>
        <taxon>Kitasatosporales</taxon>
        <taxon>Streptomycetaceae</taxon>
        <taxon>Streptomyces</taxon>
    </lineage>
</organism>
<comment type="caution">
    <text evidence="2">The sequence shown here is derived from an EMBL/GenBank/DDBJ whole genome shotgun (WGS) entry which is preliminary data.</text>
</comment>
<evidence type="ECO:0000313" key="3">
    <source>
        <dbReference type="Proteomes" id="UP000632849"/>
    </source>
</evidence>
<dbReference type="SUPFAM" id="SSF51679">
    <property type="entry name" value="Bacterial luciferase-like"/>
    <property type="match status" value="1"/>
</dbReference>
<dbReference type="InterPro" id="IPR011251">
    <property type="entry name" value="Luciferase-like_dom"/>
</dbReference>
<protein>
    <submittedName>
        <fullName evidence="2">Luciferase</fullName>
    </submittedName>
</protein>
<dbReference type="InterPro" id="IPR050766">
    <property type="entry name" value="Bact_Lucif_Oxidored"/>
</dbReference>
<dbReference type="GO" id="GO:0016705">
    <property type="term" value="F:oxidoreductase activity, acting on paired donors, with incorporation or reduction of molecular oxygen"/>
    <property type="evidence" value="ECO:0007669"/>
    <property type="project" value="InterPro"/>
</dbReference>
<proteinExistence type="predicted"/>
<gene>
    <name evidence="2" type="ORF">GCM10017667_06690</name>
</gene>
<dbReference type="GO" id="GO:0005829">
    <property type="term" value="C:cytosol"/>
    <property type="evidence" value="ECO:0007669"/>
    <property type="project" value="TreeGrafter"/>
</dbReference>
<dbReference type="Gene3D" id="3.20.20.30">
    <property type="entry name" value="Luciferase-like domain"/>
    <property type="match status" value="1"/>
</dbReference>
<evidence type="ECO:0000259" key="1">
    <source>
        <dbReference type="Pfam" id="PF00296"/>
    </source>
</evidence>
<dbReference type="EMBL" id="BNBE01000001">
    <property type="protein sequence ID" value="GHF81608.1"/>
    <property type="molecule type" value="Genomic_DNA"/>
</dbReference>
<reference evidence="2" key="2">
    <citation type="submission" date="2020-09" db="EMBL/GenBank/DDBJ databases">
        <authorList>
            <person name="Sun Q."/>
            <person name="Ohkuma M."/>
        </authorList>
    </citation>
    <scope>NUCLEOTIDE SEQUENCE</scope>
    <source>
        <strain evidence="2">JCM 4122</strain>
    </source>
</reference>
<keyword evidence="3" id="KW-1185">Reference proteome</keyword>
<dbReference type="InterPro" id="IPR036661">
    <property type="entry name" value="Luciferase-like_sf"/>
</dbReference>
<dbReference type="AlphaFoldDB" id="A0A919BD93"/>
<evidence type="ECO:0000313" key="2">
    <source>
        <dbReference type="EMBL" id="GHF81608.1"/>
    </source>
</evidence>
<dbReference type="PANTHER" id="PTHR30137">
    <property type="entry name" value="LUCIFERASE-LIKE MONOOXYGENASE"/>
    <property type="match status" value="1"/>
</dbReference>
<dbReference type="Proteomes" id="UP000632849">
    <property type="component" value="Unassembled WGS sequence"/>
</dbReference>
<name>A0A919BD93_STRFL</name>
<feature type="domain" description="Luciferase-like" evidence="1">
    <location>
        <begin position="1"/>
        <end position="316"/>
    </location>
</feature>
<dbReference type="GeneID" id="95663653"/>
<dbReference type="PANTHER" id="PTHR30137:SF6">
    <property type="entry name" value="LUCIFERASE-LIKE MONOOXYGENASE"/>
    <property type="match status" value="1"/>
</dbReference>
<dbReference type="Pfam" id="PF00296">
    <property type="entry name" value="Bac_luciferase"/>
    <property type="match status" value="1"/>
</dbReference>
<sequence length="363" mass="39452">MRFGILYFPTTGPEEKNPAEYYDEGLRLVRLAEELGYFQLKVVEHHFFDYGGYSPSPTTFLAAAAAVTSRIRLGTGAVIPAFAHPIKLAGQLAMLDNISHGRLDVGFGRGFLPDEFAAFGVPMDESRERFEENVEACVRLWTEEDVVLDGSFHRFGPVTLLPRPAQQPHPPVFSAVTTSLDSCAAAGRAGRGLQIIAAVSPTERVQELIAAYRKGRVDAGLEPDTGRIELSYPCYVAEDGEAARAAGRFVEGRYGEKISAATLSWAGVRSSAYPGYEKLAAAATRGSADFDDRVGAGRILAGDPAEVAAQIERIAGWYGEDVDLTFTTHSGHLSYEDSARTLTLFAEEVAPRLPFARLITEER</sequence>
<dbReference type="RefSeq" id="WP_150236008.1">
    <property type="nucleotide sequence ID" value="NZ_BNBE01000001.1"/>
</dbReference>
<reference evidence="2" key="1">
    <citation type="journal article" date="2014" name="Int. J. Syst. Evol. Microbiol.">
        <title>Complete genome sequence of Corynebacterium casei LMG S-19264T (=DSM 44701T), isolated from a smear-ripened cheese.</title>
        <authorList>
            <consortium name="US DOE Joint Genome Institute (JGI-PGF)"/>
            <person name="Walter F."/>
            <person name="Albersmeier A."/>
            <person name="Kalinowski J."/>
            <person name="Ruckert C."/>
        </authorList>
    </citation>
    <scope>NUCLEOTIDE SEQUENCE</scope>
    <source>
        <strain evidence="2">JCM 4122</strain>
    </source>
</reference>